<keyword evidence="1" id="KW-0472">Membrane</keyword>
<accession>A0A1F5J9P7</accession>
<evidence type="ECO:0000256" key="1">
    <source>
        <dbReference type="SAM" id="Phobius"/>
    </source>
</evidence>
<dbReference type="Proteomes" id="UP000177042">
    <property type="component" value="Unassembled WGS sequence"/>
</dbReference>
<comment type="caution">
    <text evidence="2">The sequence shown here is derived from an EMBL/GenBank/DDBJ whole genome shotgun (WGS) entry which is preliminary data.</text>
</comment>
<organism evidence="2 3">
    <name type="scientific">Candidatus Daviesbacteria bacterium RIFCSPHIGHO2_02_FULL_39_12</name>
    <dbReference type="NCBI Taxonomy" id="1797770"/>
    <lineage>
        <taxon>Bacteria</taxon>
        <taxon>Candidatus Daviesiibacteriota</taxon>
    </lineage>
</organism>
<dbReference type="Pfam" id="PF18895">
    <property type="entry name" value="T4SS_pilin"/>
    <property type="match status" value="1"/>
</dbReference>
<proteinExistence type="predicted"/>
<dbReference type="EMBL" id="MFCX01000028">
    <property type="protein sequence ID" value="OGE25323.1"/>
    <property type="molecule type" value="Genomic_DNA"/>
</dbReference>
<evidence type="ECO:0000313" key="2">
    <source>
        <dbReference type="EMBL" id="OGE25323.1"/>
    </source>
</evidence>
<feature type="transmembrane region" description="Helical" evidence="1">
    <location>
        <begin position="79"/>
        <end position="98"/>
    </location>
</feature>
<reference evidence="2 3" key="1">
    <citation type="journal article" date="2016" name="Nat. Commun.">
        <title>Thousands of microbial genomes shed light on interconnected biogeochemical processes in an aquifer system.</title>
        <authorList>
            <person name="Anantharaman K."/>
            <person name="Brown C.T."/>
            <person name="Hug L.A."/>
            <person name="Sharon I."/>
            <person name="Castelle C.J."/>
            <person name="Probst A.J."/>
            <person name="Thomas B.C."/>
            <person name="Singh A."/>
            <person name="Wilkins M.J."/>
            <person name="Karaoz U."/>
            <person name="Brodie E.L."/>
            <person name="Williams K.H."/>
            <person name="Hubbard S.S."/>
            <person name="Banfield J.F."/>
        </authorList>
    </citation>
    <scope>NUCLEOTIDE SEQUENCE [LARGE SCALE GENOMIC DNA]</scope>
</reference>
<dbReference type="InterPro" id="IPR043993">
    <property type="entry name" value="T4SS_pilin"/>
</dbReference>
<feature type="transmembrane region" description="Helical" evidence="1">
    <location>
        <begin position="44"/>
        <end position="67"/>
    </location>
</feature>
<keyword evidence="1" id="KW-1133">Transmembrane helix</keyword>
<evidence type="ECO:0000313" key="3">
    <source>
        <dbReference type="Proteomes" id="UP000177042"/>
    </source>
</evidence>
<name>A0A1F5J9P7_9BACT</name>
<keyword evidence="1" id="KW-0812">Transmembrane</keyword>
<dbReference type="AlphaFoldDB" id="A0A1F5J9P7"/>
<sequence length="114" mass="12548">MKQLTLQLPGAQEIPNLPVPTPKGFTQQDVFTNLGGFLSSILNVIFYIALFLAFFWLVWGAWAYLFSGGEKENLAKARARIQYAIIGLIVTLLAFVIAKFAGEILPPMQGGTPF</sequence>
<gene>
    <name evidence="2" type="ORF">A3C26_00650</name>
</gene>
<protein>
    <submittedName>
        <fullName evidence="2">Uncharacterized protein</fullName>
    </submittedName>
</protein>